<dbReference type="GO" id="GO:0048024">
    <property type="term" value="P:regulation of mRNA splicing, via spliceosome"/>
    <property type="evidence" value="ECO:0007669"/>
    <property type="project" value="TreeGrafter"/>
</dbReference>
<dbReference type="GO" id="GO:1990904">
    <property type="term" value="C:ribonucleoprotein complex"/>
    <property type="evidence" value="ECO:0007669"/>
    <property type="project" value="UniProtKB-KW"/>
</dbReference>
<feature type="compositionally biased region" description="Basic and acidic residues" evidence="4">
    <location>
        <begin position="277"/>
        <end position="295"/>
    </location>
</feature>
<feature type="compositionally biased region" description="Pro residues" evidence="4">
    <location>
        <begin position="319"/>
        <end position="330"/>
    </location>
</feature>
<dbReference type="InterPro" id="IPR029071">
    <property type="entry name" value="Ubiquitin-like_domsf"/>
</dbReference>
<dbReference type="EMBL" id="JAHWGI010001240">
    <property type="protein sequence ID" value="KAK3925739.1"/>
    <property type="molecule type" value="Genomic_DNA"/>
</dbReference>
<feature type="compositionally biased region" description="Basic and acidic residues" evidence="4">
    <location>
        <begin position="302"/>
        <end position="311"/>
    </location>
</feature>
<evidence type="ECO:0000256" key="1">
    <source>
        <dbReference type="ARBA" id="ARBA00022980"/>
    </source>
</evidence>
<dbReference type="SUPFAM" id="SSF54236">
    <property type="entry name" value="Ubiquitin-like"/>
    <property type="match status" value="1"/>
</dbReference>
<dbReference type="SMART" id="SM00213">
    <property type="entry name" value="UBQ"/>
    <property type="match status" value="1"/>
</dbReference>
<dbReference type="GO" id="GO:0006412">
    <property type="term" value="P:translation"/>
    <property type="evidence" value="ECO:0007669"/>
    <property type="project" value="InterPro"/>
</dbReference>
<dbReference type="Pfam" id="PF00240">
    <property type="entry name" value="ubiquitin"/>
    <property type="match status" value="1"/>
</dbReference>
<sequence length="1012" mass="114194">MQLHIRAQSNHVLECAGSETISQIKEQISHLEDVPKELLCLYSEGSPLNDELSVESLTSGSIDVTIPLLGGKVHGSLARAGKVKGQTPKVEKQEKKKKKTGRCKRRIQYNRRFVNVVQDWNQVEMAAVEDEVSSSAQAEDLWNIAITSKDESTSDVPQKSSNEILTELFGAFNAEPPKSIIASDCDSENEVKVKKHKKKHKKEKKHKKKSKSKRRLSGEQDNSSIGYSSDSDNEHEKRKERKHKPKKKRRTKSSDMESEEEQKPKKRSRHSKSPSLNRKEISSDNADEQSKEVSKDCSVAVKADEVNKNAESEVSSSTPAPPQSPPPLPTPKKEIADESSVFENVKTSEGPDEKSDKSKPPMGKIVIKNLKFSSVFEATVKEVEEQAKAKAEKYEEGELSDTSSQKTSELSDDHANAPSLGSEGGEVAEPNGRLDENSEKSKSTEKISSHHKKSKHRSRSRSKSRSRSRDHDHKSRDKERHCRHKDKERDKERDKIKEKDRHKDRDREKERDKDKSRGRDRDRDRDRNRDRDRDRDRDKDRKDKDHRDRRRGHSRSRSRSRSPRSRNRSSSRSRRRHSRDRRRSRSRSRDRKRTSGGDHIDKKKLLEIARRNAMNMLQAGILPGNIMGKAPDPAPSVAAPADKPQKSAAKTVDELTEYCKELSKRENMGELSSLSGSEESDSEKPFHHPFQVKDRPSFISLNIKNAVQLPLKSMQERTMESSQLRIQFPVSSGQQHRKTENEWIPVTPPTKAEEKKSSGLKAIEAPKPAEKSSQSASSEVIDIGTLVSQRLSALRKKHDSEQNQYIDHMYGWNNALPGQFTGDTGVRLLTPQQLASGAQAWARKDQLQTATPVRSGMGMTLLQKMGWKPGEGLGKNKEGCQEPLQLEVKMDRKGKFLILLSFIATGLVAAEEIRARRPPPTVSQPRQAKANPVTLEGKHPVSLLTEYCSKRHYGAPHFELCLESGPDHKKDFLFKVRVNGLEYTPSTASPNKKQAKAEAATVCLKSLGVLLS</sequence>
<dbReference type="SMART" id="SM00358">
    <property type="entry name" value="DSRM"/>
    <property type="match status" value="1"/>
</dbReference>
<feature type="compositionally biased region" description="Basic and acidic residues" evidence="4">
    <location>
        <begin position="593"/>
        <end position="605"/>
    </location>
</feature>
<feature type="region of interest" description="Disordered" evidence="4">
    <location>
        <begin position="385"/>
        <end position="605"/>
    </location>
</feature>
<dbReference type="GO" id="GO:0003723">
    <property type="term" value="F:RNA binding"/>
    <property type="evidence" value="ECO:0007669"/>
    <property type="project" value="UniProtKB-UniRule"/>
</dbReference>
<dbReference type="InterPro" id="IPR032922">
    <property type="entry name" value="SON"/>
</dbReference>
<feature type="compositionally biased region" description="Basic residues" evidence="4">
    <location>
        <begin position="238"/>
        <end position="251"/>
    </location>
</feature>
<dbReference type="Proteomes" id="UP001219518">
    <property type="component" value="Unassembled WGS sequence"/>
</dbReference>
<keyword evidence="9" id="KW-1185">Reference proteome</keyword>
<dbReference type="Gene3D" id="3.30.160.20">
    <property type="match status" value="1"/>
</dbReference>
<dbReference type="InterPro" id="IPR000467">
    <property type="entry name" value="G_patch_dom"/>
</dbReference>
<feature type="compositionally biased region" description="Basic and acidic residues" evidence="4">
    <location>
        <begin position="349"/>
        <end position="359"/>
    </location>
</feature>
<keyword evidence="2" id="KW-0687">Ribonucleoprotein</keyword>
<dbReference type="InterPro" id="IPR000626">
    <property type="entry name" value="Ubiquitin-like_dom"/>
</dbReference>
<evidence type="ECO:0000259" key="7">
    <source>
        <dbReference type="PROSITE" id="PS50174"/>
    </source>
</evidence>
<feature type="compositionally biased region" description="Basic residues" evidence="4">
    <location>
        <begin position="193"/>
        <end position="215"/>
    </location>
</feature>
<keyword evidence="1" id="KW-0689">Ribosomal protein</keyword>
<dbReference type="Pfam" id="PF01585">
    <property type="entry name" value="G-patch"/>
    <property type="match status" value="1"/>
</dbReference>
<dbReference type="GO" id="GO:0005840">
    <property type="term" value="C:ribosome"/>
    <property type="evidence" value="ECO:0007669"/>
    <property type="project" value="UniProtKB-KW"/>
</dbReference>
<dbReference type="PROSITE" id="PS50174">
    <property type="entry name" value="G_PATCH"/>
    <property type="match status" value="1"/>
</dbReference>
<name>A0AAE1HQY0_9NEOP</name>
<evidence type="ECO:0000313" key="8">
    <source>
        <dbReference type="EMBL" id="KAK3925739.1"/>
    </source>
</evidence>
<proteinExistence type="predicted"/>
<feature type="region of interest" description="Disordered" evidence="4">
    <location>
        <begin position="749"/>
        <end position="778"/>
    </location>
</feature>
<feature type="domain" description="DRBM" evidence="6">
    <location>
        <begin position="939"/>
        <end position="1009"/>
    </location>
</feature>
<evidence type="ECO:0000256" key="4">
    <source>
        <dbReference type="SAM" id="MobiDB-lite"/>
    </source>
</evidence>
<dbReference type="SUPFAM" id="SSF54768">
    <property type="entry name" value="dsRNA-binding domain-like"/>
    <property type="match status" value="1"/>
</dbReference>
<feature type="domain" description="Ubiquitin-like" evidence="5">
    <location>
        <begin position="1"/>
        <end position="57"/>
    </location>
</feature>
<dbReference type="CDD" id="cd19870">
    <property type="entry name" value="DSRM_SON-like"/>
    <property type="match status" value="1"/>
</dbReference>
<feature type="compositionally biased region" description="Polar residues" evidence="4">
    <location>
        <begin position="219"/>
        <end position="230"/>
    </location>
</feature>
<feature type="region of interest" description="Disordered" evidence="4">
    <location>
        <begin position="627"/>
        <end position="688"/>
    </location>
</feature>
<dbReference type="PANTHER" id="PTHR46528:SF1">
    <property type="entry name" value="PROTEIN SON"/>
    <property type="match status" value="1"/>
</dbReference>
<dbReference type="PROSITE" id="PS50053">
    <property type="entry name" value="UBIQUITIN_2"/>
    <property type="match status" value="1"/>
</dbReference>
<reference evidence="8" key="2">
    <citation type="journal article" date="2023" name="BMC Genomics">
        <title>Pest status, molecular evolution, and epigenetic factors derived from the genome assembly of Frankliniella fusca, a thysanopteran phytovirus vector.</title>
        <authorList>
            <person name="Catto M.A."/>
            <person name="Labadie P.E."/>
            <person name="Jacobson A.L."/>
            <person name="Kennedy G.G."/>
            <person name="Srinivasan R."/>
            <person name="Hunt B.G."/>
        </authorList>
    </citation>
    <scope>NUCLEOTIDE SEQUENCE</scope>
    <source>
        <strain evidence="8">PL_HMW_Pooled</strain>
    </source>
</reference>
<gene>
    <name evidence="8" type="ORF">KUF71_013988</name>
</gene>
<dbReference type="Pfam" id="PF04758">
    <property type="entry name" value="Ribosomal_S30"/>
    <property type="match status" value="1"/>
</dbReference>
<feature type="compositionally biased region" description="Basic and acidic residues" evidence="4">
    <location>
        <begin position="651"/>
        <end position="668"/>
    </location>
</feature>
<dbReference type="AlphaFoldDB" id="A0AAE1HQY0"/>
<dbReference type="Pfam" id="PF14709">
    <property type="entry name" value="DND1_DSRM"/>
    <property type="match status" value="1"/>
</dbReference>
<dbReference type="PANTHER" id="PTHR46528">
    <property type="entry name" value="PROTEIN SON"/>
    <property type="match status" value="1"/>
</dbReference>
<feature type="compositionally biased region" description="Basic residues" evidence="4">
    <location>
        <begin position="547"/>
        <end position="592"/>
    </location>
</feature>
<reference evidence="8" key="1">
    <citation type="submission" date="2021-07" db="EMBL/GenBank/DDBJ databases">
        <authorList>
            <person name="Catto M.A."/>
            <person name="Jacobson A."/>
            <person name="Kennedy G."/>
            <person name="Labadie P."/>
            <person name="Hunt B.G."/>
            <person name="Srinivasan R."/>
        </authorList>
    </citation>
    <scope>NUCLEOTIDE SEQUENCE</scope>
    <source>
        <strain evidence="8">PL_HMW_Pooled</strain>
        <tissue evidence="8">Head</tissue>
    </source>
</reference>
<feature type="domain" description="G-patch" evidence="7">
    <location>
        <begin position="854"/>
        <end position="894"/>
    </location>
</feature>
<evidence type="ECO:0000259" key="5">
    <source>
        <dbReference type="PROSITE" id="PS50053"/>
    </source>
</evidence>
<feature type="compositionally biased region" description="Basic residues" evidence="4">
    <location>
        <begin position="449"/>
        <end position="466"/>
    </location>
</feature>
<dbReference type="SMART" id="SM00443">
    <property type="entry name" value="G_patch"/>
    <property type="match status" value="1"/>
</dbReference>
<feature type="compositionally biased region" description="Low complexity" evidence="4">
    <location>
        <begin position="629"/>
        <end position="642"/>
    </location>
</feature>
<dbReference type="InterPro" id="IPR006846">
    <property type="entry name" value="Ribosomal_eS30"/>
</dbReference>
<feature type="compositionally biased region" description="Basic and acidic residues" evidence="4">
    <location>
        <begin position="432"/>
        <end position="448"/>
    </location>
</feature>
<keyword evidence="3" id="KW-0694">RNA-binding</keyword>
<evidence type="ECO:0000259" key="6">
    <source>
        <dbReference type="PROSITE" id="PS50137"/>
    </source>
</evidence>
<evidence type="ECO:0000256" key="3">
    <source>
        <dbReference type="PROSITE-ProRule" id="PRU00266"/>
    </source>
</evidence>
<dbReference type="PROSITE" id="PS50137">
    <property type="entry name" value="DS_RBD"/>
    <property type="match status" value="1"/>
</dbReference>
<comment type="caution">
    <text evidence="8">The sequence shown here is derived from an EMBL/GenBank/DDBJ whole genome shotgun (WGS) entry which is preliminary data.</text>
</comment>
<feature type="compositionally biased region" description="Basic and acidic residues" evidence="4">
    <location>
        <begin position="385"/>
        <end position="396"/>
    </location>
</feature>
<feature type="region of interest" description="Disordered" evidence="4">
    <location>
        <begin position="82"/>
        <end position="101"/>
    </location>
</feature>
<protein>
    <submittedName>
        <fullName evidence="8">Protein SON</fullName>
    </submittedName>
</protein>
<evidence type="ECO:0000313" key="9">
    <source>
        <dbReference type="Proteomes" id="UP001219518"/>
    </source>
</evidence>
<accession>A0AAE1HQY0</accession>
<dbReference type="InterPro" id="IPR014720">
    <property type="entry name" value="dsRBD_dom"/>
</dbReference>
<feature type="region of interest" description="Disordered" evidence="4">
    <location>
        <begin position="179"/>
        <end position="371"/>
    </location>
</feature>
<evidence type="ECO:0000256" key="2">
    <source>
        <dbReference type="ARBA" id="ARBA00023274"/>
    </source>
</evidence>
<dbReference type="GO" id="GO:0003735">
    <property type="term" value="F:structural constituent of ribosome"/>
    <property type="evidence" value="ECO:0007669"/>
    <property type="project" value="InterPro"/>
</dbReference>
<feature type="compositionally biased region" description="Basic and acidic residues" evidence="4">
    <location>
        <begin position="467"/>
        <end position="546"/>
    </location>
</feature>
<organism evidence="8 9">
    <name type="scientific">Frankliniella fusca</name>
    <dbReference type="NCBI Taxonomy" id="407009"/>
    <lineage>
        <taxon>Eukaryota</taxon>
        <taxon>Metazoa</taxon>
        <taxon>Ecdysozoa</taxon>
        <taxon>Arthropoda</taxon>
        <taxon>Hexapoda</taxon>
        <taxon>Insecta</taxon>
        <taxon>Pterygota</taxon>
        <taxon>Neoptera</taxon>
        <taxon>Paraneoptera</taxon>
        <taxon>Thysanoptera</taxon>
        <taxon>Terebrantia</taxon>
        <taxon>Thripoidea</taxon>
        <taxon>Thripidae</taxon>
        <taxon>Frankliniella</taxon>
    </lineage>
</organism>
<dbReference type="GO" id="GO:0051726">
    <property type="term" value="P:regulation of cell cycle"/>
    <property type="evidence" value="ECO:0007669"/>
    <property type="project" value="InterPro"/>
</dbReference>